<accession>A0A1S9RNT6</accession>
<evidence type="ECO:0000313" key="2">
    <source>
        <dbReference type="EMBL" id="OOQ87162.1"/>
    </source>
</evidence>
<keyword evidence="2" id="KW-0489">Methyltransferase</keyword>
<proteinExistence type="predicted"/>
<dbReference type="AlphaFoldDB" id="A0A1S9RNT6"/>
<protein>
    <submittedName>
        <fullName evidence="2">SAM-dependent methyltransferase</fullName>
    </submittedName>
</protein>
<keyword evidence="2" id="KW-0808">Transferase</keyword>
<reference evidence="3" key="1">
    <citation type="submission" date="2015-09" db="EMBL/GenBank/DDBJ databases">
        <authorList>
            <person name="Fill T.P."/>
            <person name="Baretta J.F."/>
            <person name="de Almeida L.G."/>
            <person name="Rocha M."/>
            <person name="de Souza D.H."/>
            <person name="Malavazi I."/>
            <person name="Cerdeira L.T."/>
            <person name="Hong H."/>
            <person name="Samborskyy M."/>
            <person name="de Vasconcelos A.T."/>
            <person name="Leadlay P."/>
            <person name="Rodrigues-Filho E."/>
        </authorList>
    </citation>
    <scope>NUCLEOTIDE SEQUENCE [LARGE SCALE GENOMIC DNA]</scope>
    <source>
        <strain evidence="3">LaBioMMi 136</strain>
    </source>
</reference>
<dbReference type="EMBL" id="LJBN01000128">
    <property type="protein sequence ID" value="OOQ87162.1"/>
    <property type="molecule type" value="Genomic_DNA"/>
</dbReference>
<evidence type="ECO:0000256" key="1">
    <source>
        <dbReference type="SAM" id="MobiDB-lite"/>
    </source>
</evidence>
<dbReference type="InterPro" id="IPR029063">
    <property type="entry name" value="SAM-dependent_MTases_sf"/>
</dbReference>
<name>A0A1S9RNT6_PENBI</name>
<evidence type="ECO:0000313" key="3">
    <source>
        <dbReference type="Proteomes" id="UP000190744"/>
    </source>
</evidence>
<dbReference type="Proteomes" id="UP000190744">
    <property type="component" value="Unassembled WGS sequence"/>
</dbReference>
<feature type="region of interest" description="Disordered" evidence="1">
    <location>
        <begin position="172"/>
        <end position="191"/>
    </location>
</feature>
<dbReference type="CDD" id="cd02440">
    <property type="entry name" value="AdoMet_MTases"/>
    <property type="match status" value="1"/>
</dbReference>
<dbReference type="Pfam" id="PF13489">
    <property type="entry name" value="Methyltransf_23"/>
    <property type="match status" value="1"/>
</dbReference>
<gene>
    <name evidence="2" type="ORF">PEBR_18491</name>
</gene>
<dbReference type="SUPFAM" id="SSF53335">
    <property type="entry name" value="S-adenosyl-L-methionine-dependent methyltransferases"/>
    <property type="match status" value="1"/>
</dbReference>
<organism evidence="2 3">
    <name type="scientific">Penicillium brasilianum</name>
    <dbReference type="NCBI Taxonomy" id="104259"/>
    <lineage>
        <taxon>Eukaryota</taxon>
        <taxon>Fungi</taxon>
        <taxon>Dikarya</taxon>
        <taxon>Ascomycota</taxon>
        <taxon>Pezizomycotina</taxon>
        <taxon>Eurotiomycetes</taxon>
        <taxon>Eurotiomycetidae</taxon>
        <taxon>Eurotiales</taxon>
        <taxon>Aspergillaceae</taxon>
        <taxon>Penicillium</taxon>
    </lineage>
</organism>
<dbReference type="GO" id="GO:0008168">
    <property type="term" value="F:methyltransferase activity"/>
    <property type="evidence" value="ECO:0007669"/>
    <property type="project" value="UniProtKB-KW"/>
</dbReference>
<dbReference type="Gene3D" id="3.40.50.150">
    <property type="entry name" value="Vaccinia Virus protein VP39"/>
    <property type="match status" value="1"/>
</dbReference>
<feature type="compositionally biased region" description="Basic residues" evidence="1">
    <location>
        <begin position="177"/>
        <end position="188"/>
    </location>
</feature>
<dbReference type="PANTHER" id="PTHR43861">
    <property type="entry name" value="TRANS-ACONITATE 2-METHYLTRANSFERASE-RELATED"/>
    <property type="match status" value="1"/>
</dbReference>
<dbReference type="GO" id="GO:0032259">
    <property type="term" value="P:methylation"/>
    <property type="evidence" value="ECO:0007669"/>
    <property type="project" value="UniProtKB-KW"/>
</dbReference>
<comment type="caution">
    <text evidence="2">The sequence shown here is derived from an EMBL/GenBank/DDBJ whole genome shotgun (WGS) entry which is preliminary data.</text>
</comment>
<sequence>MTDFTEANRAHFDQTATAYQSKFADSLKIIAAQTLKHRLWVSDRWTDTEAGKGQEVKLLEYACGPGVVSMTLAPFSSKVIGIDVSEQMVAEFNRNAQAIGLSDKMIGYKADLLAESAPEEFSGPDYTEFDVLVISLALHHFEYPDVALQRLATRLKKGGSIMIIDLIPSSEHDHGNGHSHGHHGHVHGHAKEGNDFGDASHLIKTHGFSREDLEKLFKDAGLGAGFDYELIPDQLIFEKGGKTIHKTIFIARAQRI</sequence>